<dbReference type="Gene3D" id="3.10.120.10">
    <property type="entry name" value="Cytochrome b5-like heme/steroid binding domain"/>
    <property type="match status" value="1"/>
</dbReference>
<gene>
    <name evidence="3" type="ORF">T459_09305</name>
</gene>
<keyword evidence="2" id="KW-0446">Lipid-binding</keyword>
<keyword evidence="4" id="KW-1185">Reference proteome</keyword>
<protein>
    <submittedName>
        <fullName evidence="3">Steroid-binding protein 3</fullName>
    </submittedName>
</protein>
<reference evidence="3 4" key="1">
    <citation type="journal article" date="2014" name="Nat. Genet.">
        <title>Genome sequence of the hot pepper provides insights into the evolution of pungency in Capsicum species.</title>
        <authorList>
            <person name="Kim S."/>
            <person name="Park M."/>
            <person name="Yeom S.I."/>
            <person name="Kim Y.M."/>
            <person name="Lee J.M."/>
            <person name="Lee H.A."/>
            <person name="Seo E."/>
            <person name="Choi J."/>
            <person name="Cheong K."/>
            <person name="Kim K.T."/>
            <person name="Jung K."/>
            <person name="Lee G.W."/>
            <person name="Oh S.K."/>
            <person name="Bae C."/>
            <person name="Kim S.B."/>
            <person name="Lee H.Y."/>
            <person name="Kim S.Y."/>
            <person name="Kim M.S."/>
            <person name="Kang B.C."/>
            <person name="Jo Y.D."/>
            <person name="Yang H.B."/>
            <person name="Jeong H.J."/>
            <person name="Kang W.H."/>
            <person name="Kwon J.K."/>
            <person name="Shin C."/>
            <person name="Lim J.Y."/>
            <person name="Park J.H."/>
            <person name="Huh J.H."/>
            <person name="Kim J.S."/>
            <person name="Kim B.D."/>
            <person name="Cohen O."/>
            <person name="Paran I."/>
            <person name="Suh M.C."/>
            <person name="Lee S.B."/>
            <person name="Kim Y.K."/>
            <person name="Shin Y."/>
            <person name="Noh S.J."/>
            <person name="Park J."/>
            <person name="Seo Y.S."/>
            <person name="Kwon S.Y."/>
            <person name="Kim H.A."/>
            <person name="Park J.M."/>
            <person name="Kim H.J."/>
            <person name="Choi S.B."/>
            <person name="Bosland P.W."/>
            <person name="Reeves G."/>
            <person name="Jo S.H."/>
            <person name="Lee B.W."/>
            <person name="Cho H.T."/>
            <person name="Choi H.S."/>
            <person name="Lee M.S."/>
            <person name="Yu Y."/>
            <person name="Do Choi Y."/>
            <person name="Park B.S."/>
            <person name="van Deynze A."/>
            <person name="Ashrafi H."/>
            <person name="Hill T."/>
            <person name="Kim W.T."/>
            <person name="Pai H.S."/>
            <person name="Ahn H.K."/>
            <person name="Yeam I."/>
            <person name="Giovannoni J.J."/>
            <person name="Rose J.K."/>
            <person name="Sorensen I."/>
            <person name="Lee S.J."/>
            <person name="Kim R.W."/>
            <person name="Choi I.Y."/>
            <person name="Choi B.S."/>
            <person name="Lim J.S."/>
            <person name="Lee Y.H."/>
            <person name="Choi D."/>
        </authorList>
    </citation>
    <scope>NUCLEOTIDE SEQUENCE [LARGE SCALE GENOMIC DNA]</scope>
    <source>
        <strain evidence="4">cv. CM334</strain>
    </source>
</reference>
<keyword evidence="1" id="KW-0754">Steroid-binding</keyword>
<dbReference type="AlphaFoldDB" id="A0A2G2ZYZ6"/>
<dbReference type="Gramene" id="PHT87199">
    <property type="protein sequence ID" value="PHT87199"/>
    <property type="gene ID" value="T459_09305"/>
</dbReference>
<dbReference type="PANTHER" id="PTHR10281">
    <property type="entry name" value="MEMBRANE-ASSOCIATED PROGESTERONE RECEPTOR COMPONENT-RELATED"/>
    <property type="match status" value="1"/>
</dbReference>
<dbReference type="PANTHER" id="PTHR10281:SF45">
    <property type="entry name" value="MEMBRANE STEROID-BINDING PROTEIN 2"/>
    <property type="match status" value="1"/>
</dbReference>
<dbReference type="InterPro" id="IPR050577">
    <property type="entry name" value="MAPR/NEUFC/NENF-like"/>
</dbReference>
<comment type="caution">
    <text evidence="3">The sequence shown here is derived from an EMBL/GenBank/DDBJ whole genome shotgun (WGS) entry which is preliminary data.</text>
</comment>
<dbReference type="GO" id="GO:0005496">
    <property type="term" value="F:steroid binding"/>
    <property type="evidence" value="ECO:0007669"/>
    <property type="project" value="UniProtKB-KW"/>
</dbReference>
<evidence type="ECO:0000256" key="1">
    <source>
        <dbReference type="ARBA" id="ARBA00022665"/>
    </source>
</evidence>
<dbReference type="Proteomes" id="UP000222542">
    <property type="component" value="Unassembled WGS sequence"/>
</dbReference>
<dbReference type="InterPro" id="IPR036400">
    <property type="entry name" value="Cyt_B5-like_heme/steroid_sf"/>
</dbReference>
<reference evidence="3 4" key="2">
    <citation type="journal article" date="2017" name="Genome Biol.">
        <title>New reference genome sequences of hot pepper reveal the massive evolution of plant disease-resistance genes by retroduplication.</title>
        <authorList>
            <person name="Kim S."/>
            <person name="Park J."/>
            <person name="Yeom S.I."/>
            <person name="Kim Y.M."/>
            <person name="Seo E."/>
            <person name="Kim K.T."/>
            <person name="Kim M.S."/>
            <person name="Lee J.M."/>
            <person name="Cheong K."/>
            <person name="Shin H.S."/>
            <person name="Kim S.B."/>
            <person name="Han K."/>
            <person name="Lee J."/>
            <person name="Park M."/>
            <person name="Lee H.A."/>
            <person name="Lee H.Y."/>
            <person name="Lee Y."/>
            <person name="Oh S."/>
            <person name="Lee J.H."/>
            <person name="Choi E."/>
            <person name="Choi E."/>
            <person name="Lee S.E."/>
            <person name="Jeon J."/>
            <person name="Kim H."/>
            <person name="Choi G."/>
            <person name="Song H."/>
            <person name="Lee J."/>
            <person name="Lee S.C."/>
            <person name="Kwon J.K."/>
            <person name="Lee H.Y."/>
            <person name="Koo N."/>
            <person name="Hong Y."/>
            <person name="Kim R.W."/>
            <person name="Kang W.H."/>
            <person name="Huh J.H."/>
            <person name="Kang B.C."/>
            <person name="Yang T.J."/>
            <person name="Lee Y.H."/>
            <person name="Bennetzen J.L."/>
            <person name="Choi D."/>
        </authorList>
    </citation>
    <scope>NUCLEOTIDE SEQUENCE [LARGE SCALE GENOMIC DNA]</scope>
    <source>
        <strain evidence="4">cv. CM334</strain>
    </source>
</reference>
<accession>A0A2G2ZYZ6</accession>
<organism evidence="3 4">
    <name type="scientific">Capsicum annuum</name>
    <name type="common">Capsicum pepper</name>
    <dbReference type="NCBI Taxonomy" id="4072"/>
    <lineage>
        <taxon>Eukaryota</taxon>
        <taxon>Viridiplantae</taxon>
        <taxon>Streptophyta</taxon>
        <taxon>Embryophyta</taxon>
        <taxon>Tracheophyta</taxon>
        <taxon>Spermatophyta</taxon>
        <taxon>Magnoliopsida</taxon>
        <taxon>eudicotyledons</taxon>
        <taxon>Gunneridae</taxon>
        <taxon>Pentapetalae</taxon>
        <taxon>asterids</taxon>
        <taxon>lamiids</taxon>
        <taxon>Solanales</taxon>
        <taxon>Solanaceae</taxon>
        <taxon>Solanoideae</taxon>
        <taxon>Capsiceae</taxon>
        <taxon>Capsicum</taxon>
    </lineage>
</organism>
<proteinExistence type="predicted"/>
<evidence type="ECO:0000313" key="4">
    <source>
        <dbReference type="Proteomes" id="UP000222542"/>
    </source>
</evidence>
<evidence type="ECO:0000256" key="2">
    <source>
        <dbReference type="ARBA" id="ARBA00023121"/>
    </source>
</evidence>
<name>A0A2G2ZYZ6_CAPAN</name>
<dbReference type="EMBL" id="AYRZ02000003">
    <property type="protein sequence ID" value="PHT87199.1"/>
    <property type="molecule type" value="Genomic_DNA"/>
</dbReference>
<sequence length="50" mass="5452">MFYGPGGPYALFAGKDASRALAKISFEEKDLTGDISVLGPFELEALQDWE</sequence>
<evidence type="ECO:0000313" key="3">
    <source>
        <dbReference type="EMBL" id="PHT87199.1"/>
    </source>
</evidence>
<dbReference type="SUPFAM" id="SSF55856">
    <property type="entry name" value="Cytochrome b5-like heme/steroid binding domain"/>
    <property type="match status" value="1"/>
</dbReference>